<dbReference type="HOGENOM" id="CLU_185905_1_0_9"/>
<accession>F8IDZ3</accession>
<reference evidence="3" key="2">
    <citation type="submission" date="2011-06" db="EMBL/GenBank/DDBJ databases">
        <title>The complete genome sequence of Alicyclobacillus acidocaldarius sp. Tc-4-1.</title>
        <authorList>
            <person name="Chen Y."/>
            <person name="He Y."/>
            <person name="Dong Z."/>
            <person name="Hu S."/>
        </authorList>
    </citation>
    <scope>NUCLEOTIDE SEQUENCE [LARGE SCALE GENOMIC DNA]</scope>
    <source>
        <strain evidence="3">Tc-4-1</strain>
    </source>
</reference>
<dbReference type="STRING" id="1048834.TC41_0688"/>
<evidence type="ECO:0000313" key="2">
    <source>
        <dbReference type="EMBL" id="AEJ42646.1"/>
    </source>
</evidence>
<gene>
    <name evidence="2" type="ordered locus">TC41_0688</name>
</gene>
<sequence length="71" mass="7953">MKPVTIAQQVKTTLANLKSAQANLESFALATDNQKAKQLYTQAAQQTQQVVQQLQARVAEMEQEEPQYKGF</sequence>
<keyword evidence="1" id="KW-0175">Coiled coil</keyword>
<proteinExistence type="predicted"/>
<feature type="coiled-coil region" evidence="1">
    <location>
        <begin position="37"/>
        <end position="64"/>
    </location>
</feature>
<dbReference type="EMBL" id="CP002902">
    <property type="protein sequence ID" value="AEJ42646.1"/>
    <property type="molecule type" value="Genomic_DNA"/>
</dbReference>
<dbReference type="KEGG" id="aad:TC41_0688"/>
<evidence type="ECO:0000256" key="1">
    <source>
        <dbReference type="SAM" id="Coils"/>
    </source>
</evidence>
<evidence type="ECO:0000313" key="3">
    <source>
        <dbReference type="Proteomes" id="UP000000292"/>
    </source>
</evidence>
<dbReference type="Proteomes" id="UP000000292">
    <property type="component" value="Chromosome"/>
</dbReference>
<evidence type="ECO:0008006" key="4">
    <source>
        <dbReference type="Google" id="ProtNLM"/>
    </source>
</evidence>
<name>F8IDZ3_ALIAT</name>
<organism evidence="2 3">
    <name type="scientific">Alicyclobacillus acidocaldarius (strain Tc-4-1)</name>
    <name type="common">Bacillus acidocaldarius</name>
    <dbReference type="NCBI Taxonomy" id="1048834"/>
    <lineage>
        <taxon>Bacteria</taxon>
        <taxon>Bacillati</taxon>
        <taxon>Bacillota</taxon>
        <taxon>Bacilli</taxon>
        <taxon>Bacillales</taxon>
        <taxon>Alicyclobacillaceae</taxon>
        <taxon>Alicyclobacillus</taxon>
    </lineage>
</organism>
<dbReference type="eggNOG" id="ENOG50309Q9">
    <property type="taxonomic scope" value="Bacteria"/>
</dbReference>
<reference evidence="2 3" key="1">
    <citation type="journal article" date="2011" name="J. Bacteriol.">
        <title>Complete Genome Sequence of Alicyclobacillus acidocaldarius Strain Tc-4-1.</title>
        <authorList>
            <person name="Chen Y."/>
            <person name="He Y."/>
            <person name="Zhang B."/>
            <person name="Yang J."/>
            <person name="Li W."/>
            <person name="Dong Z."/>
            <person name="Hu S."/>
        </authorList>
    </citation>
    <scope>NUCLEOTIDE SEQUENCE [LARGE SCALE GENOMIC DNA]</scope>
    <source>
        <strain evidence="2 3">Tc-4-1</strain>
    </source>
</reference>
<protein>
    <recommendedName>
        <fullName evidence="4">DUF1657 domain-containing protein</fullName>
    </recommendedName>
</protein>
<dbReference type="InterPro" id="IPR012452">
    <property type="entry name" value="DUF1657"/>
</dbReference>
<dbReference type="Pfam" id="PF07870">
    <property type="entry name" value="DUF1657"/>
    <property type="match status" value="1"/>
</dbReference>
<dbReference type="PATRIC" id="fig|1048834.4.peg.647"/>
<dbReference type="AlphaFoldDB" id="F8IDZ3"/>